<sequence length="79" mass="8577">MSPELLTQKATATNDPLPAELDSGNSKLVYLYLSIVEEATVDDLQAALDIQQLTLFPTLRTLEGEDLIERTGETVTIAA</sequence>
<comment type="caution">
    <text evidence="2">The sequence shown here is derived from an EMBL/GenBank/DDBJ whole genome shotgun (WGS) entry which is preliminary data.</text>
</comment>
<organism evidence="2 3">
    <name type="scientific">Halalkalicoccus tibetensis</name>
    <dbReference type="NCBI Taxonomy" id="175632"/>
    <lineage>
        <taxon>Archaea</taxon>
        <taxon>Methanobacteriati</taxon>
        <taxon>Methanobacteriota</taxon>
        <taxon>Stenosarchaea group</taxon>
        <taxon>Halobacteria</taxon>
        <taxon>Halobacteriales</taxon>
        <taxon>Halococcaceae</taxon>
        <taxon>Halalkalicoccus</taxon>
    </lineage>
</organism>
<dbReference type="AlphaFoldDB" id="A0ABD5VCG0"/>
<reference evidence="3" key="2">
    <citation type="journal article" date="2019" name="Int. J. Syst. Evol. Microbiol.">
        <title>The Global Catalogue of Microorganisms (GCM) 10K type strain sequencing project: providing services to taxonomists for standard genome sequencing and annotation.</title>
        <authorList>
            <consortium name="The Broad Institute Genomics Platform"/>
            <consortium name="The Broad Institute Genome Sequencing Center for Infectious Disease"/>
            <person name="Wu L."/>
            <person name="Ma J."/>
        </authorList>
    </citation>
    <scope>NUCLEOTIDE SEQUENCE [LARGE SCALE GENOMIC DNA]</scope>
    <source>
        <strain evidence="3">CGMCC 1.3240</strain>
    </source>
</reference>
<gene>
    <name evidence="1" type="ORF">ACFQGH_18865</name>
    <name evidence="2" type="ORF">ACFQGH_19060</name>
</gene>
<dbReference type="EMBL" id="JBHSXQ010000015">
    <property type="protein sequence ID" value="MFC6907282.1"/>
    <property type="molecule type" value="Genomic_DNA"/>
</dbReference>
<proteinExistence type="predicted"/>
<reference evidence="2" key="1">
    <citation type="journal article" date="2014" name="Int. J. Syst. Evol. Microbiol.">
        <title>Complete genome sequence of Corynebacterium casei LMG S-19264T (=DSM 44701T), isolated from a smear-ripened cheese.</title>
        <authorList>
            <consortium name="US DOE Joint Genome Institute (JGI-PGF)"/>
            <person name="Walter F."/>
            <person name="Albersmeier A."/>
            <person name="Kalinowski J."/>
            <person name="Ruckert C."/>
        </authorList>
    </citation>
    <scope>NUCLEOTIDE SEQUENCE [LARGE SCALE GENOMIC DNA]</scope>
    <source>
        <strain evidence="2">CGMCC 1.15793</strain>
    </source>
</reference>
<evidence type="ECO:0000313" key="2">
    <source>
        <dbReference type="EMBL" id="MFC6907282.1"/>
    </source>
</evidence>
<dbReference type="RefSeq" id="WP_340605844.1">
    <property type="nucleotide sequence ID" value="NZ_JBBMXV010000014.1"/>
</dbReference>
<evidence type="ECO:0000313" key="3">
    <source>
        <dbReference type="Proteomes" id="UP001596312"/>
    </source>
</evidence>
<dbReference type="InterPro" id="IPR036390">
    <property type="entry name" value="WH_DNA-bd_sf"/>
</dbReference>
<evidence type="ECO:0000313" key="1">
    <source>
        <dbReference type="EMBL" id="MFC6907243.1"/>
    </source>
</evidence>
<dbReference type="Proteomes" id="UP001596312">
    <property type="component" value="Unassembled WGS sequence"/>
</dbReference>
<accession>A0ABD5VCG0</accession>
<name>A0ABD5VCG0_9EURY</name>
<protein>
    <submittedName>
        <fullName evidence="2">TrmB family transcriptional regulator</fullName>
    </submittedName>
</protein>
<dbReference type="EMBL" id="JBHSXQ010000014">
    <property type="protein sequence ID" value="MFC6907243.1"/>
    <property type="molecule type" value="Genomic_DNA"/>
</dbReference>
<keyword evidence="3" id="KW-1185">Reference proteome</keyword>
<dbReference type="SUPFAM" id="SSF46785">
    <property type="entry name" value="Winged helix' DNA-binding domain"/>
    <property type="match status" value="1"/>
</dbReference>
<reference evidence="2" key="3">
    <citation type="submission" date="2024-09" db="EMBL/GenBank/DDBJ databases">
        <authorList>
            <person name="Sun Q."/>
        </authorList>
    </citation>
    <scope>NUCLEOTIDE SEQUENCE</scope>
    <source>
        <strain evidence="2">CGMCC 1.15793</strain>
    </source>
</reference>